<feature type="repeat" description="WD" evidence="3">
    <location>
        <begin position="266"/>
        <end position="300"/>
    </location>
</feature>
<dbReference type="PROSITE" id="PS50294">
    <property type="entry name" value="WD_REPEATS_REGION"/>
    <property type="match status" value="5"/>
</dbReference>
<dbReference type="PROSITE" id="PS50082">
    <property type="entry name" value="WD_REPEATS_2"/>
    <property type="match status" value="5"/>
</dbReference>
<feature type="repeat" description="WD" evidence="3">
    <location>
        <begin position="83"/>
        <end position="124"/>
    </location>
</feature>
<keyword evidence="2" id="KW-0677">Repeat</keyword>
<sequence length="603" mass="67390">ENKFSHIGPLHLLKVCQRIGPVLDKEIKPCVSGVLSLLGAGRQSLLRTAKVQVLYGRELSGPIAKRHAIDTRLYCKIHLLNRALGHLSAVYCLLFDRTGKYVITGADDLLVKVWSAVDSRLLYTFRGASSEITDIAINLENTLLAAGSLDRIIRVWCLQNTYPVTVLTGHTGMITSVNFCPNAFNGIHYLVSTSTDGSVAFWSFTKSPETNSNKPIQYHEKLRPGQAQMVCASFSPGGMFLAAGSGDHHVRVYSMKGEIPLRIMETEKHTDRVDSIQWANRSLRFISGSKDGTAIIWHYRAQQWANLQLLMSEKLPNKKEREEENKVKLRVTIVCWNSDDSCVITAVNNYLLKVWEPLTGKLLQVFSSHKDEIYVLESNPLNSRVLLSAGHDGVVIFWDLLTGEQLSTYQNYIEGQGNGAVFDAKWSPDGTMVAATDSHGHILLFGLAMYNDKIKSIPKELFFHTDYRPLIRDPQHNVLDEQTEIPPHLMPPPFLVDIDGNPYPPEQQRLVPGRYNCTVDQLIPNIVFTAAGKIILIFIDGRCSSLSIFSFTIETCLLAIPSPLFIFFGGILTFPIGINLNQLNISYYGPGSILFRMIISLNI</sequence>
<dbReference type="SUPFAM" id="SSF50978">
    <property type="entry name" value="WD40 repeat-like"/>
    <property type="match status" value="1"/>
</dbReference>
<organism evidence="5 6">
    <name type="scientific">Ranatra chinensis</name>
    <dbReference type="NCBI Taxonomy" id="642074"/>
    <lineage>
        <taxon>Eukaryota</taxon>
        <taxon>Metazoa</taxon>
        <taxon>Ecdysozoa</taxon>
        <taxon>Arthropoda</taxon>
        <taxon>Hexapoda</taxon>
        <taxon>Insecta</taxon>
        <taxon>Pterygota</taxon>
        <taxon>Neoptera</taxon>
        <taxon>Paraneoptera</taxon>
        <taxon>Hemiptera</taxon>
        <taxon>Heteroptera</taxon>
        <taxon>Panheteroptera</taxon>
        <taxon>Nepomorpha</taxon>
        <taxon>Nepidae</taxon>
        <taxon>Ranatrinae</taxon>
        <taxon>Ranatra</taxon>
    </lineage>
</organism>
<feature type="non-terminal residue" evidence="5">
    <location>
        <position position="1"/>
    </location>
</feature>
<evidence type="ECO:0000313" key="6">
    <source>
        <dbReference type="Proteomes" id="UP001558652"/>
    </source>
</evidence>
<dbReference type="Proteomes" id="UP001558652">
    <property type="component" value="Unassembled WGS sequence"/>
</dbReference>
<accession>A0ABD0YMK5</accession>
<keyword evidence="4" id="KW-0472">Membrane</keyword>
<dbReference type="CDD" id="cd00200">
    <property type="entry name" value="WD40"/>
    <property type="match status" value="1"/>
</dbReference>
<keyword evidence="4" id="KW-0812">Transmembrane</keyword>
<evidence type="ECO:0000256" key="1">
    <source>
        <dbReference type="ARBA" id="ARBA00022574"/>
    </source>
</evidence>
<gene>
    <name evidence="5" type="ORF">AAG570_011362</name>
</gene>
<feature type="repeat" description="WD" evidence="3">
    <location>
        <begin position="167"/>
        <end position="212"/>
    </location>
</feature>
<dbReference type="InterPro" id="IPR015943">
    <property type="entry name" value="WD40/YVTN_repeat-like_dom_sf"/>
</dbReference>
<dbReference type="SMART" id="SM00320">
    <property type="entry name" value="WD40"/>
    <property type="match status" value="8"/>
</dbReference>
<name>A0ABD0YMK5_9HEMI</name>
<dbReference type="PANTHER" id="PTHR16266">
    <property type="entry name" value="WD REPEAT DOMAIN 9"/>
    <property type="match status" value="1"/>
</dbReference>
<evidence type="ECO:0000256" key="4">
    <source>
        <dbReference type="SAM" id="Phobius"/>
    </source>
</evidence>
<proteinExistence type="predicted"/>
<dbReference type="AlphaFoldDB" id="A0ABD0YMK5"/>
<keyword evidence="1 3" id="KW-0853">WD repeat</keyword>
<dbReference type="InterPro" id="IPR052060">
    <property type="entry name" value="Bromo_WD_repeat"/>
</dbReference>
<feature type="repeat" description="WD" evidence="3">
    <location>
        <begin position="366"/>
        <end position="408"/>
    </location>
</feature>
<comment type="caution">
    <text evidence="5">The sequence shown here is derived from an EMBL/GenBank/DDBJ whole genome shotgun (WGS) entry which is preliminary data.</text>
</comment>
<keyword evidence="4" id="KW-1133">Transmembrane helix</keyword>
<feature type="transmembrane region" description="Helical" evidence="4">
    <location>
        <begin position="551"/>
        <end position="578"/>
    </location>
</feature>
<protein>
    <submittedName>
        <fullName evidence="5">Uncharacterized protein</fullName>
    </submittedName>
</protein>
<reference evidence="5 6" key="1">
    <citation type="submission" date="2024-07" db="EMBL/GenBank/DDBJ databases">
        <title>Chromosome-level genome assembly of the water stick insect Ranatra chinensis (Heteroptera: Nepidae).</title>
        <authorList>
            <person name="Liu X."/>
        </authorList>
    </citation>
    <scope>NUCLEOTIDE SEQUENCE [LARGE SCALE GENOMIC DNA]</scope>
    <source>
        <strain evidence="5">Cailab_2021Rc</strain>
        <tissue evidence="5">Muscle</tissue>
    </source>
</reference>
<keyword evidence="6" id="KW-1185">Reference proteome</keyword>
<dbReference type="InterPro" id="IPR019775">
    <property type="entry name" value="WD40_repeat_CS"/>
</dbReference>
<dbReference type="Gene3D" id="2.130.10.10">
    <property type="entry name" value="YVTN repeat-like/Quinoprotein amine dehydrogenase"/>
    <property type="match status" value="3"/>
</dbReference>
<evidence type="ECO:0000313" key="5">
    <source>
        <dbReference type="EMBL" id="KAL1131749.1"/>
    </source>
</evidence>
<dbReference type="Pfam" id="PF00400">
    <property type="entry name" value="WD40"/>
    <property type="match status" value="6"/>
</dbReference>
<dbReference type="PANTHER" id="PTHR16266:SF17">
    <property type="entry name" value="BRWD3"/>
    <property type="match status" value="1"/>
</dbReference>
<dbReference type="InterPro" id="IPR001680">
    <property type="entry name" value="WD40_rpt"/>
</dbReference>
<evidence type="ECO:0000256" key="3">
    <source>
        <dbReference type="PROSITE-ProRule" id="PRU00221"/>
    </source>
</evidence>
<dbReference type="PROSITE" id="PS00678">
    <property type="entry name" value="WD_REPEATS_1"/>
    <property type="match status" value="1"/>
</dbReference>
<evidence type="ECO:0000256" key="2">
    <source>
        <dbReference type="ARBA" id="ARBA00022737"/>
    </source>
</evidence>
<dbReference type="EMBL" id="JBFDAA010000006">
    <property type="protein sequence ID" value="KAL1131749.1"/>
    <property type="molecule type" value="Genomic_DNA"/>
</dbReference>
<dbReference type="InterPro" id="IPR036322">
    <property type="entry name" value="WD40_repeat_dom_sf"/>
</dbReference>
<feature type="repeat" description="WD" evidence="3">
    <location>
        <begin position="125"/>
        <end position="166"/>
    </location>
</feature>